<dbReference type="InterPro" id="IPR050559">
    <property type="entry name" value="P-Pant_transferase_sf"/>
</dbReference>
<dbReference type="EMBL" id="CP114413">
    <property type="protein sequence ID" value="WAZ19306.1"/>
    <property type="molecule type" value="Genomic_DNA"/>
</dbReference>
<dbReference type="Pfam" id="PF01648">
    <property type="entry name" value="ACPS"/>
    <property type="match status" value="1"/>
</dbReference>
<dbReference type="PANTHER" id="PTHR12215">
    <property type="entry name" value="PHOSPHOPANTETHEINE TRANSFERASE"/>
    <property type="match status" value="1"/>
</dbReference>
<proteinExistence type="inferred from homology"/>
<evidence type="ECO:0000259" key="3">
    <source>
        <dbReference type="Pfam" id="PF01648"/>
    </source>
</evidence>
<dbReference type="SUPFAM" id="SSF56214">
    <property type="entry name" value="4'-phosphopantetheinyl transferase"/>
    <property type="match status" value="2"/>
</dbReference>
<evidence type="ECO:0000256" key="1">
    <source>
        <dbReference type="ARBA" id="ARBA00010990"/>
    </source>
</evidence>
<protein>
    <submittedName>
        <fullName evidence="4">4'-phosphopantetheinyl transferase superfamily protein</fullName>
    </submittedName>
</protein>
<keyword evidence="5" id="KW-1185">Reference proteome</keyword>
<feature type="domain" description="4'-phosphopantetheinyl transferase" evidence="3">
    <location>
        <begin position="132"/>
        <end position="197"/>
    </location>
</feature>
<organism evidence="4 5">
    <name type="scientific">Streptomyces cinnabarinus</name>
    <dbReference type="NCBI Taxonomy" id="67287"/>
    <lineage>
        <taxon>Bacteria</taxon>
        <taxon>Bacillati</taxon>
        <taxon>Actinomycetota</taxon>
        <taxon>Actinomycetes</taxon>
        <taxon>Kitasatosporales</taxon>
        <taxon>Streptomycetaceae</taxon>
        <taxon>Streptomyces</taxon>
    </lineage>
</organism>
<dbReference type="Proteomes" id="UP001164439">
    <property type="component" value="Chromosome"/>
</dbReference>
<reference evidence="4" key="1">
    <citation type="submission" date="2022-12" db="EMBL/GenBank/DDBJ databases">
        <authorList>
            <person name="Ruckert C."/>
            <person name="Busche T."/>
            <person name="Kalinowski J."/>
            <person name="Wittmann C."/>
        </authorList>
    </citation>
    <scope>NUCLEOTIDE SEQUENCE</scope>
    <source>
        <strain evidence="4">DSM 40467</strain>
    </source>
</reference>
<comment type="similarity">
    <text evidence="1">Belongs to the P-Pant transferase superfamily. Gsp/Sfp/HetI/AcpT family.</text>
</comment>
<dbReference type="RefSeq" id="WP_269656992.1">
    <property type="nucleotide sequence ID" value="NZ_CP114413.1"/>
</dbReference>
<gene>
    <name evidence="4" type="ORF">STRCI_000346</name>
</gene>
<dbReference type="Gene3D" id="3.90.470.20">
    <property type="entry name" value="4'-phosphopantetheinyl transferase domain"/>
    <property type="match status" value="2"/>
</dbReference>
<dbReference type="PANTHER" id="PTHR12215:SF10">
    <property type="entry name" value="L-AMINOADIPATE-SEMIALDEHYDE DEHYDROGENASE-PHOSPHOPANTETHEINYL TRANSFERASE"/>
    <property type="match status" value="1"/>
</dbReference>
<dbReference type="GO" id="GO:0016740">
    <property type="term" value="F:transferase activity"/>
    <property type="evidence" value="ECO:0007669"/>
    <property type="project" value="UniProtKB-KW"/>
</dbReference>
<sequence>MTTTLTPRVLVRGPGLRPPHLAHGPLLWVVRAPEPGAPLDESVLDAAERRRAAALRRPAERALYVAAHSALRRVLSAYTGIAAPALRLIRQSCPRCGDLHGRPALAGPAGQGVHFSLSHSGGLALLGLASAPVGVDVQRVPDPRLAAEASRALHPSERAQLENLPPKARVAAFARCWTRKEAFLKATGDGLSLRALHELYVGTGPRPAGPTGWAFADVEMPMGWTAACVAGLSVPATPPVRPPVRCASRGSRVRR</sequence>
<dbReference type="InterPro" id="IPR008278">
    <property type="entry name" value="4-PPantetheinyl_Trfase_dom"/>
</dbReference>
<accession>A0ABY7K485</accession>
<evidence type="ECO:0000256" key="2">
    <source>
        <dbReference type="ARBA" id="ARBA00022679"/>
    </source>
</evidence>
<evidence type="ECO:0000313" key="4">
    <source>
        <dbReference type="EMBL" id="WAZ19306.1"/>
    </source>
</evidence>
<evidence type="ECO:0000313" key="5">
    <source>
        <dbReference type="Proteomes" id="UP001164439"/>
    </source>
</evidence>
<dbReference type="InterPro" id="IPR037143">
    <property type="entry name" value="4-PPantetheinyl_Trfase_dom_sf"/>
</dbReference>
<keyword evidence="2 4" id="KW-0808">Transferase</keyword>
<name>A0ABY7K485_9ACTN</name>